<proteinExistence type="predicted"/>
<gene>
    <name evidence="1" type="ORF">EDD18DRAFT_1106226</name>
</gene>
<keyword evidence="2" id="KW-1185">Reference proteome</keyword>
<dbReference type="EMBL" id="JAUEPU010000017">
    <property type="protein sequence ID" value="KAK0495611.1"/>
    <property type="molecule type" value="Genomic_DNA"/>
</dbReference>
<protein>
    <submittedName>
        <fullName evidence="1">Uncharacterized protein</fullName>
    </submittedName>
</protein>
<sequence length="320" mass="36396">MQVRRQEIVTKDEGFTVAVKEKVAKKKVKALSITVDHPDIANNDYDQSDTMAQLDTMTMSNIDSNKMSWATKVPRKVAKEHLARELPEVQRELQQIAEKEAKEIREMYILKALELTRLLIIIFTAPRGDQVVIHIPSWGFQAWCINYGWNNKNQYFCTWHCNFDTYIYNVFKDFLLMIYMPGCHIEFESWKDLQLIHSIKNDTQDSEVKEIHMFVSSSDLQLHGLGGPHQHDLASLSGPLPNFTTNSNTFLSLAINTSIVPNASKAHTNLLSVSVPENLVSSASPNLLIISEASIRTFSTFSLGKEIHLQWIGSSSWVDI</sequence>
<comment type="caution">
    <text evidence="1">The sequence shown here is derived from an EMBL/GenBank/DDBJ whole genome shotgun (WGS) entry which is preliminary data.</text>
</comment>
<reference evidence="1" key="1">
    <citation type="submission" date="2023-06" db="EMBL/GenBank/DDBJ databases">
        <authorList>
            <consortium name="Lawrence Berkeley National Laboratory"/>
            <person name="Ahrendt S."/>
            <person name="Sahu N."/>
            <person name="Indic B."/>
            <person name="Wong-Bajracharya J."/>
            <person name="Merenyi Z."/>
            <person name="Ke H.-M."/>
            <person name="Monk M."/>
            <person name="Kocsube S."/>
            <person name="Drula E."/>
            <person name="Lipzen A."/>
            <person name="Balint B."/>
            <person name="Henrissat B."/>
            <person name="Andreopoulos B."/>
            <person name="Martin F.M."/>
            <person name="Harder C.B."/>
            <person name="Rigling D."/>
            <person name="Ford K.L."/>
            <person name="Foster G.D."/>
            <person name="Pangilinan J."/>
            <person name="Papanicolaou A."/>
            <person name="Barry K."/>
            <person name="LaButti K."/>
            <person name="Viragh M."/>
            <person name="Koriabine M."/>
            <person name="Yan M."/>
            <person name="Riley R."/>
            <person name="Champramary S."/>
            <person name="Plett K.L."/>
            <person name="Tsai I.J."/>
            <person name="Slot J."/>
            <person name="Sipos G."/>
            <person name="Plett J."/>
            <person name="Nagy L.G."/>
            <person name="Grigoriev I.V."/>
        </authorList>
    </citation>
    <scope>NUCLEOTIDE SEQUENCE</scope>
    <source>
        <strain evidence="1">HWK02</strain>
    </source>
</reference>
<name>A0AA39TN70_9AGAR</name>
<dbReference type="AlphaFoldDB" id="A0AA39TN70"/>
<organism evidence="1 2">
    <name type="scientific">Armillaria luteobubalina</name>
    <dbReference type="NCBI Taxonomy" id="153913"/>
    <lineage>
        <taxon>Eukaryota</taxon>
        <taxon>Fungi</taxon>
        <taxon>Dikarya</taxon>
        <taxon>Basidiomycota</taxon>
        <taxon>Agaricomycotina</taxon>
        <taxon>Agaricomycetes</taxon>
        <taxon>Agaricomycetidae</taxon>
        <taxon>Agaricales</taxon>
        <taxon>Marasmiineae</taxon>
        <taxon>Physalacriaceae</taxon>
        <taxon>Armillaria</taxon>
    </lineage>
</organism>
<evidence type="ECO:0000313" key="2">
    <source>
        <dbReference type="Proteomes" id="UP001175228"/>
    </source>
</evidence>
<accession>A0AA39TN70</accession>
<evidence type="ECO:0000313" key="1">
    <source>
        <dbReference type="EMBL" id="KAK0495611.1"/>
    </source>
</evidence>
<dbReference type="Proteomes" id="UP001175228">
    <property type="component" value="Unassembled WGS sequence"/>
</dbReference>